<reference evidence="2 3" key="1">
    <citation type="submission" date="2015-09" db="EMBL/GenBank/DDBJ databases">
        <title>Draft genome of the parasitic nematode Teladorsagia circumcincta isolate WARC Sus (inbred).</title>
        <authorList>
            <person name="Mitreva M."/>
        </authorList>
    </citation>
    <scope>NUCLEOTIDE SEQUENCE [LARGE SCALE GENOMIC DNA]</scope>
    <source>
        <strain evidence="2 3">S</strain>
    </source>
</reference>
<dbReference type="EMBL" id="KZ360076">
    <property type="protein sequence ID" value="PIO58735.1"/>
    <property type="molecule type" value="Genomic_DNA"/>
</dbReference>
<feature type="non-terminal residue" evidence="2">
    <location>
        <position position="92"/>
    </location>
</feature>
<dbReference type="AlphaFoldDB" id="A0A2G9TLB8"/>
<proteinExistence type="predicted"/>
<dbReference type="Proteomes" id="UP000230423">
    <property type="component" value="Unassembled WGS sequence"/>
</dbReference>
<evidence type="ECO:0000313" key="3">
    <source>
        <dbReference type="Proteomes" id="UP000230423"/>
    </source>
</evidence>
<feature type="region of interest" description="Disordered" evidence="1">
    <location>
        <begin position="1"/>
        <end position="49"/>
    </location>
</feature>
<name>A0A2G9TLB8_TELCI</name>
<organism evidence="2 3">
    <name type="scientific">Teladorsagia circumcincta</name>
    <name type="common">Brown stomach worm</name>
    <name type="synonym">Ostertagia circumcincta</name>
    <dbReference type="NCBI Taxonomy" id="45464"/>
    <lineage>
        <taxon>Eukaryota</taxon>
        <taxon>Metazoa</taxon>
        <taxon>Ecdysozoa</taxon>
        <taxon>Nematoda</taxon>
        <taxon>Chromadorea</taxon>
        <taxon>Rhabditida</taxon>
        <taxon>Rhabditina</taxon>
        <taxon>Rhabditomorpha</taxon>
        <taxon>Strongyloidea</taxon>
        <taxon>Trichostrongylidae</taxon>
        <taxon>Teladorsagia</taxon>
    </lineage>
</organism>
<protein>
    <submittedName>
        <fullName evidence="2">Uncharacterized protein</fullName>
    </submittedName>
</protein>
<keyword evidence="3" id="KW-1185">Reference proteome</keyword>
<gene>
    <name evidence="2" type="ORF">TELCIR_19823</name>
</gene>
<evidence type="ECO:0000313" key="2">
    <source>
        <dbReference type="EMBL" id="PIO58735.1"/>
    </source>
</evidence>
<accession>A0A2G9TLB8</accession>
<evidence type="ECO:0000256" key="1">
    <source>
        <dbReference type="SAM" id="MobiDB-lite"/>
    </source>
</evidence>
<sequence length="92" mass="9241">MEPDDPVEPGDSSDGSCCGTGGDPGWRDVPGATHGGGPRGIPRGTPVEYDDVPSCIASGSSADAHRDALGCATHSTTTFDNKLVALEGDLAE</sequence>